<feature type="region of interest" description="Disordered" evidence="10">
    <location>
        <begin position="228"/>
        <end position="266"/>
    </location>
</feature>
<protein>
    <recommendedName>
        <fullName evidence="11">TNFR-Cys domain-containing protein</fullName>
    </recommendedName>
</protein>
<evidence type="ECO:0000313" key="12">
    <source>
        <dbReference type="EMBL" id="CAB1457064.1"/>
    </source>
</evidence>
<dbReference type="GO" id="GO:0038023">
    <property type="term" value="F:signaling receptor activity"/>
    <property type="evidence" value="ECO:0007669"/>
    <property type="project" value="InterPro"/>
</dbReference>
<feature type="repeat" description="TNFR-Cys" evidence="9">
    <location>
        <begin position="88"/>
        <end position="128"/>
    </location>
</feature>
<dbReference type="InterPro" id="IPR047526">
    <property type="entry name" value="TNR19/27/EDAR"/>
</dbReference>
<evidence type="ECO:0000256" key="5">
    <source>
        <dbReference type="ARBA" id="ARBA00023136"/>
    </source>
</evidence>
<keyword evidence="13" id="KW-1185">Reference proteome</keyword>
<keyword evidence="6" id="KW-1015">Disulfide bond</keyword>
<keyword evidence="4" id="KW-1133">Transmembrane helix</keyword>
<evidence type="ECO:0000256" key="9">
    <source>
        <dbReference type="PROSITE-ProRule" id="PRU00206"/>
    </source>
</evidence>
<feature type="region of interest" description="Disordered" evidence="10">
    <location>
        <begin position="1"/>
        <end position="38"/>
    </location>
</feature>
<organism evidence="12 13">
    <name type="scientific">Pleuronectes platessa</name>
    <name type="common">European plaice</name>
    <dbReference type="NCBI Taxonomy" id="8262"/>
    <lineage>
        <taxon>Eukaryota</taxon>
        <taxon>Metazoa</taxon>
        <taxon>Chordata</taxon>
        <taxon>Craniata</taxon>
        <taxon>Vertebrata</taxon>
        <taxon>Euteleostomi</taxon>
        <taxon>Actinopterygii</taxon>
        <taxon>Neopterygii</taxon>
        <taxon>Teleostei</taxon>
        <taxon>Neoteleostei</taxon>
        <taxon>Acanthomorphata</taxon>
        <taxon>Carangaria</taxon>
        <taxon>Pleuronectiformes</taxon>
        <taxon>Pleuronectoidei</taxon>
        <taxon>Pleuronectidae</taxon>
        <taxon>Pleuronectes</taxon>
    </lineage>
</organism>
<keyword evidence="5" id="KW-0472">Membrane</keyword>
<evidence type="ECO:0000259" key="11">
    <source>
        <dbReference type="PROSITE" id="PS50050"/>
    </source>
</evidence>
<gene>
    <name evidence="12" type="ORF">PLEPLA_LOCUS44868</name>
</gene>
<dbReference type="AlphaFoldDB" id="A0A9N7ZCS8"/>
<accession>A0A9N7ZCS8</accession>
<evidence type="ECO:0000256" key="8">
    <source>
        <dbReference type="ARBA" id="ARBA00023180"/>
    </source>
</evidence>
<dbReference type="PROSITE" id="PS00652">
    <property type="entry name" value="TNFR_NGFR_1"/>
    <property type="match status" value="1"/>
</dbReference>
<evidence type="ECO:0000256" key="7">
    <source>
        <dbReference type="ARBA" id="ARBA00023170"/>
    </source>
</evidence>
<evidence type="ECO:0000256" key="3">
    <source>
        <dbReference type="ARBA" id="ARBA00022737"/>
    </source>
</evidence>
<evidence type="ECO:0000256" key="6">
    <source>
        <dbReference type="ARBA" id="ARBA00023157"/>
    </source>
</evidence>
<name>A0A9N7ZCS8_PLEPL</name>
<feature type="domain" description="TNFR-Cys" evidence="11">
    <location>
        <begin position="88"/>
        <end position="128"/>
    </location>
</feature>
<keyword evidence="7" id="KW-0675">Receptor</keyword>
<sequence>MSLNTLPSSSSSSFPPCLQELRPKQAGSPEVTSEDQVQSVQVPSELSCDQTKFLNPNGTCVECPACGPGEQLSEECGFGDDDGESCVPCDKGKFSSDTDAAPCRRCTRCSLLSCLVNTACSPSSDALCGKCLPGCYELRSVTGEVEPSCVPCHSHDTVHKECLLSIAQGSKAEQIPDLCPGPEGLQKLSETPSQEEFLSRGLNSLNHGNETHPTSIVINVTTNIKPSGQQTENITQEEPKSSCFSSDEVGGRPLYPSATAARKPGDGVEALDYDSVQDLSLLLDSEDDKTALRGLGRSGRPSSPRLPGPLPVPAHLHLHAAAPAGPGRSTPA</sequence>
<evidence type="ECO:0000256" key="4">
    <source>
        <dbReference type="ARBA" id="ARBA00022989"/>
    </source>
</evidence>
<dbReference type="GO" id="GO:0016020">
    <property type="term" value="C:membrane"/>
    <property type="evidence" value="ECO:0007669"/>
    <property type="project" value="UniProtKB-SubCell"/>
</dbReference>
<evidence type="ECO:0000256" key="2">
    <source>
        <dbReference type="ARBA" id="ARBA00022692"/>
    </source>
</evidence>
<evidence type="ECO:0000256" key="10">
    <source>
        <dbReference type="SAM" id="MobiDB-lite"/>
    </source>
</evidence>
<comment type="subcellular location">
    <subcellularLocation>
        <location evidence="1">Membrane</location>
        <topology evidence="1">Single-pass membrane protein</topology>
    </subcellularLocation>
</comment>
<dbReference type="GO" id="GO:0043123">
    <property type="term" value="P:positive regulation of canonical NF-kappaB signal transduction"/>
    <property type="evidence" value="ECO:0007669"/>
    <property type="project" value="InterPro"/>
</dbReference>
<dbReference type="Proteomes" id="UP001153269">
    <property type="component" value="Unassembled WGS sequence"/>
</dbReference>
<dbReference type="PANTHER" id="PTHR12120:SF10">
    <property type="entry name" value="TNFR-CYS DOMAIN-CONTAINING PROTEIN"/>
    <property type="match status" value="1"/>
</dbReference>
<feature type="compositionally biased region" description="Low complexity" evidence="10">
    <location>
        <begin position="292"/>
        <end position="303"/>
    </location>
</feature>
<dbReference type="GO" id="GO:0046330">
    <property type="term" value="P:positive regulation of JNK cascade"/>
    <property type="evidence" value="ECO:0007669"/>
    <property type="project" value="InterPro"/>
</dbReference>
<dbReference type="PANTHER" id="PTHR12120">
    <property type="entry name" value="TNFR-CYS DOMAIN-CONTAINING PROTEIN"/>
    <property type="match status" value="1"/>
</dbReference>
<dbReference type="InterPro" id="IPR001368">
    <property type="entry name" value="TNFR/NGFR_Cys_rich_reg"/>
</dbReference>
<dbReference type="Gene3D" id="2.10.50.10">
    <property type="entry name" value="Tumor Necrosis Factor Receptor, subunit A, domain 2"/>
    <property type="match status" value="1"/>
</dbReference>
<dbReference type="EMBL" id="CADEAL010004325">
    <property type="protein sequence ID" value="CAB1457064.1"/>
    <property type="molecule type" value="Genomic_DNA"/>
</dbReference>
<comment type="caution">
    <text evidence="12">The sequence shown here is derived from an EMBL/GenBank/DDBJ whole genome shotgun (WGS) entry which is preliminary data.</text>
</comment>
<feature type="region of interest" description="Disordered" evidence="10">
    <location>
        <begin position="291"/>
        <end position="314"/>
    </location>
</feature>
<dbReference type="PROSITE" id="PS50050">
    <property type="entry name" value="TNFR_NGFR_2"/>
    <property type="match status" value="1"/>
</dbReference>
<reference evidence="12" key="1">
    <citation type="submission" date="2020-03" db="EMBL/GenBank/DDBJ databases">
        <authorList>
            <person name="Weist P."/>
        </authorList>
    </citation>
    <scope>NUCLEOTIDE SEQUENCE</scope>
</reference>
<evidence type="ECO:0000256" key="1">
    <source>
        <dbReference type="ARBA" id="ARBA00004167"/>
    </source>
</evidence>
<keyword evidence="3" id="KW-0677">Repeat</keyword>
<proteinExistence type="predicted"/>
<evidence type="ECO:0000313" key="13">
    <source>
        <dbReference type="Proteomes" id="UP001153269"/>
    </source>
</evidence>
<comment type="caution">
    <text evidence="9">Lacks conserved residue(s) required for the propagation of feature annotation.</text>
</comment>
<keyword evidence="2" id="KW-0812">Transmembrane</keyword>
<keyword evidence="8" id="KW-0325">Glycoprotein</keyword>